<comment type="function">
    <text evidence="1 6">Required for the transposition of the insertion element.</text>
</comment>
<evidence type="ECO:0000256" key="3">
    <source>
        <dbReference type="ARBA" id="ARBA00022578"/>
    </source>
</evidence>
<evidence type="ECO:0000256" key="4">
    <source>
        <dbReference type="ARBA" id="ARBA00023125"/>
    </source>
</evidence>
<keyword evidence="6" id="KW-0814">Transposable element</keyword>
<dbReference type="GO" id="GO:0003677">
    <property type="term" value="F:DNA binding"/>
    <property type="evidence" value="ECO:0007669"/>
    <property type="project" value="UniProtKB-UniRule"/>
</dbReference>
<protein>
    <recommendedName>
        <fullName evidence="6">Mutator family transposase</fullName>
    </recommendedName>
</protein>
<keyword evidence="3 6" id="KW-0815">Transposition</keyword>
<comment type="similarity">
    <text evidence="2 6">Belongs to the transposase mutator family.</text>
</comment>
<keyword evidence="5 6" id="KW-0233">DNA recombination</keyword>
<evidence type="ECO:0000256" key="1">
    <source>
        <dbReference type="ARBA" id="ARBA00002190"/>
    </source>
</evidence>
<gene>
    <name evidence="7" type="ORF">H0A75_02855</name>
</gene>
<dbReference type="PANTHER" id="PTHR33217">
    <property type="entry name" value="TRANSPOSASE FOR INSERTION SEQUENCE ELEMENT IS1081"/>
    <property type="match status" value="1"/>
</dbReference>
<dbReference type="EMBL" id="JACCHS010000034">
    <property type="protein sequence ID" value="NYT46735.1"/>
    <property type="molecule type" value="Genomic_DNA"/>
</dbReference>
<evidence type="ECO:0000313" key="7">
    <source>
        <dbReference type="EMBL" id="NYT46735.1"/>
    </source>
</evidence>
<proteinExistence type="inferred from homology"/>
<dbReference type="Pfam" id="PF00872">
    <property type="entry name" value="Transposase_mut"/>
    <property type="match status" value="1"/>
</dbReference>
<organism evidence="7 8">
    <name type="scientific">Candidatus Methanofishera endochildressiae</name>
    <dbReference type="NCBI Taxonomy" id="2738884"/>
    <lineage>
        <taxon>Bacteria</taxon>
        <taxon>Pseudomonadati</taxon>
        <taxon>Pseudomonadota</taxon>
        <taxon>Gammaproteobacteria</taxon>
        <taxon>Candidatus Methanofishera</taxon>
    </lineage>
</organism>
<evidence type="ECO:0000256" key="2">
    <source>
        <dbReference type="ARBA" id="ARBA00010961"/>
    </source>
</evidence>
<reference evidence="7 8" key="1">
    <citation type="submission" date="2020-05" db="EMBL/GenBank/DDBJ databases">
        <title>Horizontal transmission and recombination maintain forever young bacterial symbiont genomes.</title>
        <authorList>
            <person name="Russell S.L."/>
            <person name="Pepper-Tunick E."/>
            <person name="Svedberg J."/>
            <person name="Byrne A."/>
            <person name="Ruelas Castillo J."/>
            <person name="Vollmers C."/>
            <person name="Beinart R.A."/>
            <person name="Corbett-Detig R."/>
        </authorList>
    </citation>
    <scope>NUCLEOTIDE SEQUENCE [LARGE SCALE GENOMIC DNA]</scope>
    <source>
        <strain evidence="7">4727-3</strain>
    </source>
</reference>
<accession>A0A7Z0SEU7</accession>
<dbReference type="Proteomes" id="UP000537890">
    <property type="component" value="Unassembled WGS sequence"/>
</dbReference>
<comment type="caution">
    <text evidence="7">The sequence shown here is derived from an EMBL/GenBank/DDBJ whole genome shotgun (WGS) entry which is preliminary data.</text>
</comment>
<evidence type="ECO:0000256" key="6">
    <source>
        <dbReference type="RuleBase" id="RU365089"/>
    </source>
</evidence>
<dbReference type="GO" id="GO:0006313">
    <property type="term" value="P:DNA transposition"/>
    <property type="evidence" value="ECO:0007669"/>
    <property type="project" value="UniProtKB-UniRule"/>
</dbReference>
<sequence length="224" mass="25715">MGGYGAVKNQGKTGLKRFNSLLIPPYREKKSIGGIPRFISKISTIFVFSRGIKSPFGWESKGRNPGPISRLKQQWQEEHKSWSKRDLERKHYVYIWADGVYFNIRSEEAKQCILVIIGVNEHGKKELIAIEDGYRESTQSWTELLEDIRHRGLSTAPKLAIGDGALGFWNAISKVYPETRHQRCWVHKTANVLNKLPKSVQPKVKEALHDIWMAGKRMMLIKSL</sequence>
<dbReference type="GO" id="GO:0004803">
    <property type="term" value="F:transposase activity"/>
    <property type="evidence" value="ECO:0007669"/>
    <property type="project" value="UniProtKB-UniRule"/>
</dbReference>
<keyword evidence="4 6" id="KW-0238">DNA-binding</keyword>
<dbReference type="PROSITE" id="PS01007">
    <property type="entry name" value="TRANSPOSASE_MUTATOR"/>
    <property type="match status" value="1"/>
</dbReference>
<name>A0A7Z0SEU7_9GAMM</name>
<dbReference type="AlphaFoldDB" id="A0A7Z0SEU7"/>
<evidence type="ECO:0000256" key="5">
    <source>
        <dbReference type="ARBA" id="ARBA00023172"/>
    </source>
</evidence>
<evidence type="ECO:0000313" key="8">
    <source>
        <dbReference type="Proteomes" id="UP000537890"/>
    </source>
</evidence>
<dbReference type="InterPro" id="IPR001207">
    <property type="entry name" value="Transposase_mutator"/>
</dbReference>
<dbReference type="PANTHER" id="PTHR33217:SF9">
    <property type="entry name" value="MUTATOR FAMILY TRANSPOSASE"/>
    <property type="match status" value="1"/>
</dbReference>